<evidence type="ECO:0000259" key="2">
    <source>
        <dbReference type="PROSITE" id="PS52045"/>
    </source>
</evidence>
<dbReference type="PANTHER" id="PTHR31589:SF135">
    <property type="entry name" value="OS05G0341100 PROTEIN"/>
    <property type="match status" value="1"/>
</dbReference>
<dbReference type="AlphaFoldDB" id="B9F407"/>
<keyword evidence="1" id="KW-0732">Signal</keyword>
<evidence type="ECO:0000313" key="3">
    <source>
        <dbReference type="EMBL" id="EEE57972.1"/>
    </source>
</evidence>
<evidence type="ECO:0000256" key="1">
    <source>
        <dbReference type="SAM" id="SignalP"/>
    </source>
</evidence>
<protein>
    <recommendedName>
        <fullName evidence="2">Neprosin PEP catalytic domain-containing protein</fullName>
    </recommendedName>
</protein>
<feature type="domain" description="Neprosin PEP catalytic" evidence="2">
    <location>
        <begin position="61"/>
        <end position="320"/>
    </location>
</feature>
<sequence length="320" mass="35339">MKANNVFQVTLLLSYLLLTIGGKELKSINSREKANESLTSPQVNITIQTTFKHPVFKDHKIQMEPSSFPVGLDIKSPLEGAVLQAHLSTFDCPIGTIPILHNNNMDNTILQRIGELASNESRMLGAGIEYWDEVYGIRGSIYVYDPKVKKDSQDLTASWIQISNLPKAAVGVGIGVGSCVSPSLSGDNFARFHIFWDPKTENWWLAYGSNNTPIGYWPSSQFSYLKAKGDYAFWGGYVQGPIAASDPPQMGSGHFASEGFGKTTFIRNIQVIEDKNNKLVTPNIRDSDPFSSDPKLYSYDGYGLNDNGMHVYYGGPGKYS</sequence>
<organism evidence="3">
    <name type="scientific">Oryza sativa subsp. japonica</name>
    <name type="common">Rice</name>
    <dbReference type="NCBI Taxonomy" id="39947"/>
    <lineage>
        <taxon>Eukaryota</taxon>
        <taxon>Viridiplantae</taxon>
        <taxon>Streptophyta</taxon>
        <taxon>Embryophyta</taxon>
        <taxon>Tracheophyta</taxon>
        <taxon>Spermatophyta</taxon>
        <taxon>Magnoliopsida</taxon>
        <taxon>Liliopsida</taxon>
        <taxon>Poales</taxon>
        <taxon>Poaceae</taxon>
        <taxon>BOP clade</taxon>
        <taxon>Oryzoideae</taxon>
        <taxon>Oryzeae</taxon>
        <taxon>Oryzinae</taxon>
        <taxon>Oryza</taxon>
        <taxon>Oryza sativa</taxon>
    </lineage>
</organism>
<dbReference type="Pfam" id="PF03080">
    <property type="entry name" value="Neprosin"/>
    <property type="match status" value="1"/>
</dbReference>
<dbReference type="Proteomes" id="UP000007752">
    <property type="component" value="Chromosome 2"/>
</dbReference>
<feature type="signal peptide" evidence="1">
    <location>
        <begin position="1"/>
        <end position="21"/>
    </location>
</feature>
<reference evidence="3" key="2">
    <citation type="submission" date="2008-12" db="EMBL/GenBank/DDBJ databases">
        <title>Improved gene annotation of the rice (Oryza sativa) genomes.</title>
        <authorList>
            <person name="Wang J."/>
            <person name="Li R."/>
            <person name="Fan W."/>
            <person name="Huang Q."/>
            <person name="Zhang J."/>
            <person name="Zhou Y."/>
            <person name="Hu Y."/>
            <person name="Zi S."/>
            <person name="Li J."/>
            <person name="Ni P."/>
            <person name="Zheng H."/>
            <person name="Zhang Y."/>
            <person name="Zhao M."/>
            <person name="Hao Q."/>
            <person name="McDermott J."/>
            <person name="Samudrala R."/>
            <person name="Kristiansen K."/>
            <person name="Wong G.K.-S."/>
        </authorList>
    </citation>
    <scope>NUCLEOTIDE SEQUENCE</scope>
</reference>
<proteinExistence type="predicted"/>
<dbReference type="PROSITE" id="PS52045">
    <property type="entry name" value="NEPROSIN_PEP_CD"/>
    <property type="match status" value="1"/>
</dbReference>
<dbReference type="InterPro" id="IPR053168">
    <property type="entry name" value="Glutamic_endopeptidase"/>
</dbReference>
<feature type="chain" id="PRO_5002881133" description="Neprosin PEP catalytic domain-containing protein" evidence="1">
    <location>
        <begin position="22"/>
        <end position="320"/>
    </location>
</feature>
<reference evidence="3" key="1">
    <citation type="journal article" date="2005" name="PLoS Biol.">
        <title>The genomes of Oryza sativa: a history of duplications.</title>
        <authorList>
            <person name="Yu J."/>
            <person name="Wang J."/>
            <person name="Lin W."/>
            <person name="Li S."/>
            <person name="Li H."/>
            <person name="Zhou J."/>
            <person name="Ni P."/>
            <person name="Dong W."/>
            <person name="Hu S."/>
            <person name="Zeng C."/>
            <person name="Zhang J."/>
            <person name="Zhang Y."/>
            <person name="Li R."/>
            <person name="Xu Z."/>
            <person name="Li S."/>
            <person name="Li X."/>
            <person name="Zheng H."/>
            <person name="Cong L."/>
            <person name="Lin L."/>
            <person name="Yin J."/>
            <person name="Geng J."/>
            <person name="Li G."/>
            <person name="Shi J."/>
            <person name="Liu J."/>
            <person name="Lv H."/>
            <person name="Li J."/>
            <person name="Wang J."/>
            <person name="Deng Y."/>
            <person name="Ran L."/>
            <person name="Shi X."/>
            <person name="Wang X."/>
            <person name="Wu Q."/>
            <person name="Li C."/>
            <person name="Ren X."/>
            <person name="Wang J."/>
            <person name="Wang X."/>
            <person name="Li D."/>
            <person name="Liu D."/>
            <person name="Zhang X."/>
            <person name="Ji Z."/>
            <person name="Zhao W."/>
            <person name="Sun Y."/>
            <person name="Zhang Z."/>
            <person name="Bao J."/>
            <person name="Han Y."/>
            <person name="Dong L."/>
            <person name="Ji J."/>
            <person name="Chen P."/>
            <person name="Wu S."/>
            <person name="Liu J."/>
            <person name="Xiao Y."/>
            <person name="Bu D."/>
            <person name="Tan J."/>
            <person name="Yang L."/>
            <person name="Ye C."/>
            <person name="Zhang J."/>
            <person name="Xu J."/>
            <person name="Zhou Y."/>
            <person name="Yu Y."/>
            <person name="Zhang B."/>
            <person name="Zhuang S."/>
            <person name="Wei H."/>
            <person name="Liu B."/>
            <person name="Lei M."/>
            <person name="Yu H."/>
            <person name="Li Y."/>
            <person name="Xu H."/>
            <person name="Wei S."/>
            <person name="He X."/>
            <person name="Fang L."/>
            <person name="Zhang Z."/>
            <person name="Zhang Y."/>
            <person name="Huang X."/>
            <person name="Su Z."/>
            <person name="Tong W."/>
            <person name="Li J."/>
            <person name="Tong Z."/>
            <person name="Li S."/>
            <person name="Ye J."/>
            <person name="Wang L."/>
            <person name="Fang L."/>
            <person name="Lei T."/>
            <person name="Chen C."/>
            <person name="Chen H."/>
            <person name="Xu Z."/>
            <person name="Li H."/>
            <person name="Huang H."/>
            <person name="Zhang F."/>
            <person name="Xu H."/>
            <person name="Li N."/>
            <person name="Zhao C."/>
            <person name="Li S."/>
            <person name="Dong L."/>
            <person name="Huang Y."/>
            <person name="Li L."/>
            <person name="Xi Y."/>
            <person name="Qi Q."/>
            <person name="Li W."/>
            <person name="Zhang B."/>
            <person name="Hu W."/>
            <person name="Zhang Y."/>
            <person name="Tian X."/>
            <person name="Jiao Y."/>
            <person name="Liang X."/>
            <person name="Jin J."/>
            <person name="Gao L."/>
            <person name="Zheng W."/>
            <person name="Hao B."/>
            <person name="Liu S."/>
            <person name="Wang W."/>
            <person name="Yuan L."/>
            <person name="Cao M."/>
            <person name="McDermott J."/>
            <person name="Samudrala R."/>
            <person name="Wang J."/>
            <person name="Wong G.K."/>
            <person name="Yang H."/>
        </authorList>
    </citation>
    <scope>NUCLEOTIDE SEQUENCE [LARGE SCALE GENOMIC DNA]</scope>
</reference>
<dbReference type="EMBL" id="CM000139">
    <property type="protein sequence ID" value="EEE57972.1"/>
    <property type="molecule type" value="Genomic_DNA"/>
</dbReference>
<dbReference type="PANTHER" id="PTHR31589">
    <property type="entry name" value="PROTEIN, PUTATIVE (DUF239)-RELATED-RELATED"/>
    <property type="match status" value="1"/>
</dbReference>
<accession>B9F407</accession>
<name>B9F407_ORYSJ</name>
<dbReference type="InterPro" id="IPR004314">
    <property type="entry name" value="Neprosin"/>
</dbReference>
<gene>
    <name evidence="3" type="ORF">OsJ_08712</name>
</gene>